<organism evidence="2 3">
    <name type="scientific">Mucilaginibacter yixingensis</name>
    <dbReference type="NCBI Taxonomy" id="1295612"/>
    <lineage>
        <taxon>Bacteria</taxon>
        <taxon>Pseudomonadati</taxon>
        <taxon>Bacteroidota</taxon>
        <taxon>Sphingobacteriia</taxon>
        <taxon>Sphingobacteriales</taxon>
        <taxon>Sphingobacteriaceae</taxon>
        <taxon>Mucilaginibacter</taxon>
    </lineage>
</organism>
<evidence type="ECO:0000313" key="2">
    <source>
        <dbReference type="EMBL" id="PTR01012.1"/>
    </source>
</evidence>
<name>A0A2T5JF00_9SPHI</name>
<protein>
    <submittedName>
        <fullName evidence="2">Para-aminobenzoate synthetase component 1</fullName>
    </submittedName>
</protein>
<dbReference type="PRINTS" id="PR00095">
    <property type="entry name" value="ANTSNTHASEI"/>
</dbReference>
<evidence type="ECO:0000259" key="1">
    <source>
        <dbReference type="Pfam" id="PF00425"/>
    </source>
</evidence>
<dbReference type="Proteomes" id="UP000244168">
    <property type="component" value="Unassembled WGS sequence"/>
</dbReference>
<dbReference type="InterPro" id="IPR019999">
    <property type="entry name" value="Anth_synth_I-like"/>
</dbReference>
<dbReference type="SUPFAM" id="SSF56322">
    <property type="entry name" value="ADC synthase"/>
    <property type="match status" value="1"/>
</dbReference>
<feature type="domain" description="Chorismate-utilising enzyme C-terminal" evidence="1">
    <location>
        <begin position="154"/>
        <end position="410"/>
    </location>
</feature>
<dbReference type="PANTHER" id="PTHR11236:SF50">
    <property type="entry name" value="AMINODEOXYCHORISMATE SYNTHASE COMPONENT 1"/>
    <property type="match status" value="1"/>
</dbReference>
<dbReference type="Gene3D" id="3.60.120.10">
    <property type="entry name" value="Anthranilate synthase"/>
    <property type="match status" value="1"/>
</dbReference>
<dbReference type="EMBL" id="QAOQ01000001">
    <property type="protein sequence ID" value="PTR01012.1"/>
    <property type="molecule type" value="Genomic_DNA"/>
</dbReference>
<dbReference type="InterPro" id="IPR015890">
    <property type="entry name" value="Chorismate_C"/>
</dbReference>
<accession>A0A2T5JF00</accession>
<keyword evidence="3" id="KW-1185">Reference proteome</keyword>
<evidence type="ECO:0000313" key="3">
    <source>
        <dbReference type="Proteomes" id="UP000244168"/>
    </source>
</evidence>
<dbReference type="AlphaFoldDB" id="A0A2T5JF00"/>
<dbReference type="GO" id="GO:0000162">
    <property type="term" value="P:L-tryptophan biosynthetic process"/>
    <property type="evidence" value="ECO:0007669"/>
    <property type="project" value="TreeGrafter"/>
</dbReference>
<dbReference type="GO" id="GO:0046820">
    <property type="term" value="F:4-amino-4-deoxychorismate synthase activity"/>
    <property type="evidence" value="ECO:0007669"/>
    <property type="project" value="TreeGrafter"/>
</dbReference>
<dbReference type="PANTHER" id="PTHR11236">
    <property type="entry name" value="AMINOBENZOATE/ANTHRANILATE SYNTHASE"/>
    <property type="match status" value="1"/>
</dbReference>
<proteinExistence type="predicted"/>
<dbReference type="Pfam" id="PF00425">
    <property type="entry name" value="Chorismate_bind"/>
    <property type="match status" value="1"/>
</dbReference>
<gene>
    <name evidence="2" type="ORF">C8P68_101242</name>
</gene>
<dbReference type="RefSeq" id="WP_245916956.1">
    <property type="nucleotide sequence ID" value="NZ_CP160205.1"/>
</dbReference>
<dbReference type="InterPro" id="IPR005801">
    <property type="entry name" value="ADC_synthase"/>
</dbReference>
<sequence>MKVIIKDTDKFKQQALQWASGFDVCCCLDSNGYADKYSRFDLLIAAGRKAELQVISQDAFEKLSAFKNQHPGWLLGFLTYDLKNETEQLGSGNFDGLHFPQLHFFEPEHLLIVKGNQLEIQSPEAEVVLAAIEAQVVREEHIAPNINLQSRFDRDEYIDVVNRIKEHIIRGDVYVTNFCQEFYADAAQIDPLAAFIKLNQISPNPFAAFYKQNNQYIICASPERFMAKRDKTLISQPIKGTAKIAGNAQDDALIMQQLQSSPKEQQENVMVVDLVRNDLTRSAKPGTVVTEELFGIYSFRQVHQMISTVTCQIANNLGPVEAIRNTFPMGSMTGAPKVNSMRLMEHYERSKRGVYSGAVGYFSPDGDFDFNVVIRSMLYNAGRQYLSFQVGSAITYNADAGAEYEECLLKASAIMEVLEPHPL</sequence>
<comment type="caution">
    <text evidence="2">The sequence shown here is derived from an EMBL/GenBank/DDBJ whole genome shotgun (WGS) entry which is preliminary data.</text>
</comment>
<reference evidence="2 3" key="1">
    <citation type="submission" date="2018-04" db="EMBL/GenBank/DDBJ databases">
        <title>Genomic Encyclopedia of Archaeal and Bacterial Type Strains, Phase II (KMG-II): from individual species to whole genera.</title>
        <authorList>
            <person name="Goeker M."/>
        </authorList>
    </citation>
    <scope>NUCLEOTIDE SEQUENCE [LARGE SCALE GENOMIC DNA]</scope>
    <source>
        <strain evidence="2 3">DSM 26809</strain>
    </source>
</reference>